<name>A0A4Q9HTE0_STRKA</name>
<sequence>MLGRQPKESVGPDLRLSCRELMSGSVFGFLAERRDELFPEELFADLYPSRNGRPSVPPRVLACATVLEKRTDHDAVAALRCDLCWKAACGRGLYDTAFDPSLFICFRRRLALSGDRDRIFTRVREIITQTSVLKGRR</sequence>
<feature type="domain" description="Transposase InsH N-terminal" evidence="1">
    <location>
        <begin position="35"/>
        <end position="109"/>
    </location>
</feature>
<dbReference type="RefSeq" id="WP_131124019.1">
    <property type="nucleotide sequence ID" value="NZ_SIXH01000148.1"/>
</dbReference>
<protein>
    <submittedName>
        <fullName evidence="2">Transposase</fullName>
    </submittedName>
</protein>
<proteinExistence type="predicted"/>
<evidence type="ECO:0000259" key="1">
    <source>
        <dbReference type="Pfam" id="PF05598"/>
    </source>
</evidence>
<evidence type="ECO:0000313" key="2">
    <source>
        <dbReference type="EMBL" id="TBO58312.1"/>
    </source>
</evidence>
<dbReference type="EMBL" id="SIXH01000148">
    <property type="protein sequence ID" value="TBO58312.1"/>
    <property type="molecule type" value="Genomic_DNA"/>
</dbReference>
<dbReference type="AlphaFoldDB" id="A0A4Q9HTE0"/>
<dbReference type="Pfam" id="PF05598">
    <property type="entry name" value="DUF772"/>
    <property type="match status" value="1"/>
</dbReference>
<organism evidence="2 3">
    <name type="scientific">Streptomyces kasugaensis</name>
    <dbReference type="NCBI Taxonomy" id="1946"/>
    <lineage>
        <taxon>Bacteria</taxon>
        <taxon>Bacillati</taxon>
        <taxon>Actinomycetota</taxon>
        <taxon>Actinomycetes</taxon>
        <taxon>Kitasatosporales</taxon>
        <taxon>Streptomycetaceae</taxon>
        <taxon>Streptomyces</taxon>
    </lineage>
</organism>
<evidence type="ECO:0000313" key="3">
    <source>
        <dbReference type="Proteomes" id="UP000292452"/>
    </source>
</evidence>
<comment type="caution">
    <text evidence="2">The sequence shown here is derived from an EMBL/GenBank/DDBJ whole genome shotgun (WGS) entry which is preliminary data.</text>
</comment>
<accession>A0A4Q9HTE0</accession>
<dbReference type="InterPro" id="IPR008490">
    <property type="entry name" value="Transposase_InsH_N"/>
</dbReference>
<keyword evidence="3" id="KW-1185">Reference proteome</keyword>
<reference evidence="2 3" key="1">
    <citation type="submission" date="2019-02" db="EMBL/GenBank/DDBJ databases">
        <title>Draft Genome Sequence of Streptomyces sp. AM-2504, identified by 16S rRNA comparative analysis as a Streptomyces Kasugaensis strain.</title>
        <authorList>
            <person name="Napolioni V."/>
            <person name="Giuliodori A.M."/>
            <person name="Spurio R."/>
            <person name="Fabbretti A."/>
        </authorList>
    </citation>
    <scope>NUCLEOTIDE SEQUENCE [LARGE SCALE GENOMIC DNA]</scope>
    <source>
        <strain evidence="2 3">AM-2504</strain>
    </source>
</reference>
<gene>
    <name evidence="2" type="ORF">EYS09_18010</name>
</gene>
<dbReference type="Proteomes" id="UP000292452">
    <property type="component" value="Unassembled WGS sequence"/>
</dbReference>